<feature type="compositionally biased region" description="Basic and acidic residues" evidence="7">
    <location>
        <begin position="1226"/>
        <end position="1237"/>
    </location>
</feature>
<feature type="domain" description="Condensin complex subunit 1 C-terminal" evidence="8">
    <location>
        <begin position="984"/>
        <end position="1131"/>
    </location>
</feature>
<accession>S9TX17</accession>
<dbReference type="GO" id="GO:0051301">
    <property type="term" value="P:cell division"/>
    <property type="evidence" value="ECO:0007669"/>
    <property type="project" value="UniProtKB-KW"/>
</dbReference>
<comment type="caution">
    <text evidence="9">The sequence shown here is derived from an EMBL/GenBank/DDBJ whole genome shotgun (WGS) entry which is preliminary data.</text>
</comment>
<evidence type="ECO:0000259" key="8">
    <source>
        <dbReference type="Pfam" id="PF12717"/>
    </source>
</evidence>
<keyword evidence="5" id="KW-0539">Nucleus</keyword>
<dbReference type="GO" id="GO:0000796">
    <property type="term" value="C:condensin complex"/>
    <property type="evidence" value="ECO:0007669"/>
    <property type="project" value="TreeGrafter"/>
</dbReference>
<keyword evidence="4" id="KW-0226">DNA condensation</keyword>
<dbReference type="PANTHER" id="PTHR14222">
    <property type="entry name" value="CONDENSIN"/>
    <property type="match status" value="1"/>
</dbReference>
<feature type="region of interest" description="Disordered" evidence="7">
    <location>
        <begin position="1218"/>
        <end position="1237"/>
    </location>
</feature>
<dbReference type="PANTHER" id="PTHR14222:SF2">
    <property type="entry name" value="CONDENSIN COMPLEX SUBUNIT 1"/>
    <property type="match status" value="1"/>
</dbReference>
<dbReference type="InterPro" id="IPR026971">
    <property type="entry name" value="CND1/NCAPD3"/>
</dbReference>
<feature type="compositionally biased region" description="Acidic residues" evidence="7">
    <location>
        <begin position="516"/>
        <end position="529"/>
    </location>
</feature>
<dbReference type="InterPro" id="IPR011989">
    <property type="entry name" value="ARM-like"/>
</dbReference>
<dbReference type="AlphaFoldDB" id="S9TX17"/>
<name>S9TX17_9TRYP</name>
<keyword evidence="2" id="KW-0132">Cell division</keyword>
<evidence type="ECO:0000256" key="3">
    <source>
        <dbReference type="ARBA" id="ARBA00022776"/>
    </source>
</evidence>
<dbReference type="InterPro" id="IPR032682">
    <property type="entry name" value="Cnd1_C"/>
</dbReference>
<dbReference type="Pfam" id="PF12717">
    <property type="entry name" value="Cnd1"/>
    <property type="match status" value="1"/>
</dbReference>
<dbReference type="GO" id="GO:0042393">
    <property type="term" value="F:histone binding"/>
    <property type="evidence" value="ECO:0007669"/>
    <property type="project" value="TreeGrafter"/>
</dbReference>
<dbReference type="EMBL" id="ATMH01008697">
    <property type="protein sequence ID" value="EPY21104.1"/>
    <property type="molecule type" value="Genomic_DNA"/>
</dbReference>
<evidence type="ECO:0000313" key="10">
    <source>
        <dbReference type="Proteomes" id="UP000015354"/>
    </source>
</evidence>
<dbReference type="Gene3D" id="1.25.10.10">
    <property type="entry name" value="Leucine-rich Repeat Variant"/>
    <property type="match status" value="2"/>
</dbReference>
<proteinExistence type="predicted"/>
<keyword evidence="6" id="KW-0131">Cell cycle</keyword>
<evidence type="ECO:0000256" key="1">
    <source>
        <dbReference type="ARBA" id="ARBA00004123"/>
    </source>
</evidence>
<evidence type="ECO:0000313" key="9">
    <source>
        <dbReference type="EMBL" id="EPY21104.1"/>
    </source>
</evidence>
<keyword evidence="3" id="KW-0498">Mitosis</keyword>
<dbReference type="SUPFAM" id="SSF48371">
    <property type="entry name" value="ARM repeat"/>
    <property type="match status" value="1"/>
</dbReference>
<dbReference type="GO" id="GO:0010032">
    <property type="term" value="P:meiotic chromosome condensation"/>
    <property type="evidence" value="ECO:0007669"/>
    <property type="project" value="TreeGrafter"/>
</dbReference>
<keyword evidence="10" id="KW-1185">Reference proteome</keyword>
<evidence type="ECO:0000256" key="2">
    <source>
        <dbReference type="ARBA" id="ARBA00022618"/>
    </source>
</evidence>
<sequence>MAELLEFFVPTKAQDLECEEKQELDHFVIETACDFDVPPEQQLDDLTRLFDALHREKSPTALFTKPELFYPLFSYVKALQDRELNSDVTRASRHKICHEIGERMKKLLQVTLAFIKKQKTTEKTESKALVVCLRSTLKMYAFILCGVLSSSAPTEDEEGAALSQHRANKKRKRREAIGFGDDNSGVDMDGRELALNSLVELCSKEVMYIWPNEVLEHGLLNVMLSMSLHMITQKANIGDDAQSISSSLALLLARVTSCMLFKNANIDPADLVSPMIELAMKSDCAATFLSKLVSDIEQEESVSDQSQALLESLFKGMSHAALDDAPNDNVAAKNISLFFSEVAKKSVSATVKMCDFILPVLQSENYDIRKAIITCIAEMIVQRYTGLSRSSSDDAARNQYLNELLFRIMDINPFVRNHILHIWERLVDIKAVPKRYHLALTEALVGRLEDRNYLVRDAAMATISSILRRNWFGQVLNAELVSEKLLECTEEARPVLNGVCSVEDALNTMRSQFQPVEEEGEDPLSGEEPAEPRAELNLSEEQMTVVNRVLFYENTLIFIAHIKKALQYAVQLLDSRTDRDVIEAIKLIVACSEYRLEAGDKAFLKVLVMAFEGEMKIQLAVRDAFVEVIFVSLGRLSGSPMTRATASAQKLIAILKMASEGEVSAVERIFFLLKSNPAFSRHISGHFIDAVWGIAEGSVDQEASIEDRRTAMRVYSLLSKFFWKDLRTRKESILDFLVSDSIKDNTVISYVFTALEQQALDPQFVPIAASVDPTAHPELKHLVTHLCRSTTAVASWMRLAQAAVNAIHHLCELPVVLFTYVLQYLGDRIQLHNDPNAKTQLFFLVGITALKQLVSVETTERVQIKSLEDAPNVQSNNGNASRGGDSMHKELGLGSQECQRHAIQELAQKRKQAIVTEGSIWFQFACVVVETCRQKPMAQTTENPYERIAAVMALCYLMIVNEEFCSQNLNLLFSLVANKKELWVIKTNIVIALGDLACVHPNLLGPYLNVPTTGFFKLLVDDDVRVRAVTIQVCSHLVLGEMLRIRDHLYTIVKLVADPDETIASNAVTFVQNLAMKEKEKTGNLIPPLVTELSAVMPSDKFQLAMRSLLERVEGDKPTVSLIDRLCRRFKPYFEKNKKRLQLALNIVFCLGELSYSTEGPTKQIMSEACYQQYKDWLRNPDVLECFKAIAAKAKRAGRAGAERRDKTALEEWEARMMADSCSQNEAERPEEVDTAA</sequence>
<dbReference type="GO" id="GO:0007076">
    <property type="term" value="P:mitotic chromosome condensation"/>
    <property type="evidence" value="ECO:0007669"/>
    <property type="project" value="InterPro"/>
</dbReference>
<protein>
    <submittedName>
        <fullName evidence="9">Condensin complex subunit 1</fullName>
    </submittedName>
</protein>
<evidence type="ECO:0000256" key="7">
    <source>
        <dbReference type="SAM" id="MobiDB-lite"/>
    </source>
</evidence>
<dbReference type="GO" id="GO:0005634">
    <property type="term" value="C:nucleus"/>
    <property type="evidence" value="ECO:0007669"/>
    <property type="project" value="UniProtKB-SubCell"/>
</dbReference>
<dbReference type="GO" id="GO:0000779">
    <property type="term" value="C:condensed chromosome, centromeric region"/>
    <property type="evidence" value="ECO:0007669"/>
    <property type="project" value="TreeGrafter"/>
</dbReference>
<dbReference type="InterPro" id="IPR016024">
    <property type="entry name" value="ARM-type_fold"/>
</dbReference>
<organism evidence="9 10">
    <name type="scientific">Strigomonas culicis</name>
    <dbReference type="NCBI Taxonomy" id="28005"/>
    <lineage>
        <taxon>Eukaryota</taxon>
        <taxon>Discoba</taxon>
        <taxon>Euglenozoa</taxon>
        <taxon>Kinetoplastea</taxon>
        <taxon>Metakinetoplastina</taxon>
        <taxon>Trypanosomatida</taxon>
        <taxon>Trypanosomatidae</taxon>
        <taxon>Strigomonadinae</taxon>
        <taxon>Strigomonas</taxon>
    </lineage>
</organism>
<dbReference type="Proteomes" id="UP000015354">
    <property type="component" value="Unassembled WGS sequence"/>
</dbReference>
<evidence type="ECO:0000256" key="4">
    <source>
        <dbReference type="ARBA" id="ARBA00023067"/>
    </source>
</evidence>
<evidence type="ECO:0000256" key="5">
    <source>
        <dbReference type="ARBA" id="ARBA00023242"/>
    </source>
</evidence>
<dbReference type="OrthoDB" id="277564at2759"/>
<comment type="subcellular location">
    <subcellularLocation>
        <location evidence="1">Nucleus</location>
    </subcellularLocation>
</comment>
<evidence type="ECO:0000256" key="6">
    <source>
        <dbReference type="ARBA" id="ARBA00023306"/>
    </source>
</evidence>
<gene>
    <name evidence="9" type="ORF">STCU_08697</name>
</gene>
<feature type="region of interest" description="Disordered" evidence="7">
    <location>
        <begin position="514"/>
        <end position="534"/>
    </location>
</feature>
<reference evidence="9 10" key="1">
    <citation type="journal article" date="2013" name="PLoS ONE">
        <title>Predicting the Proteins of Angomonas deanei, Strigomonas culicis and Their Respective Endosymbionts Reveals New Aspects of the Trypanosomatidae Family.</title>
        <authorList>
            <person name="Motta M.C."/>
            <person name="Martins A.C."/>
            <person name="de Souza S.S."/>
            <person name="Catta-Preta C.M."/>
            <person name="Silva R."/>
            <person name="Klein C.C."/>
            <person name="de Almeida L.G."/>
            <person name="de Lima Cunha O."/>
            <person name="Ciapina L.P."/>
            <person name="Brocchi M."/>
            <person name="Colabardini A.C."/>
            <person name="de Araujo Lima B."/>
            <person name="Machado C.R."/>
            <person name="de Almeida Soares C.M."/>
            <person name="Probst C.M."/>
            <person name="de Menezes C.B."/>
            <person name="Thompson C.E."/>
            <person name="Bartholomeu D.C."/>
            <person name="Gradia D.F."/>
            <person name="Pavoni D.P."/>
            <person name="Grisard E.C."/>
            <person name="Fantinatti-Garboggini F."/>
            <person name="Marchini F.K."/>
            <person name="Rodrigues-Luiz G.F."/>
            <person name="Wagner G."/>
            <person name="Goldman G.H."/>
            <person name="Fietto J.L."/>
            <person name="Elias M.C."/>
            <person name="Goldman M.H."/>
            <person name="Sagot M.F."/>
            <person name="Pereira M."/>
            <person name="Stoco P.H."/>
            <person name="de Mendonca-Neto R.P."/>
            <person name="Teixeira S.M."/>
            <person name="Maciel T.E."/>
            <person name="de Oliveira Mendes T.A."/>
            <person name="Urmenyi T.P."/>
            <person name="de Souza W."/>
            <person name="Schenkman S."/>
            <person name="de Vasconcelos A.T."/>
        </authorList>
    </citation>
    <scope>NUCLEOTIDE SEQUENCE [LARGE SCALE GENOMIC DNA]</scope>
</reference>